<reference evidence="1 2" key="1">
    <citation type="submission" date="2024-02" db="EMBL/GenBank/DDBJ databases">
        <title>de novo genome assembly of Solanum bulbocastanum strain 11H21.</title>
        <authorList>
            <person name="Hosaka A.J."/>
        </authorList>
    </citation>
    <scope>NUCLEOTIDE SEQUENCE [LARGE SCALE GENOMIC DNA]</scope>
    <source>
        <tissue evidence="1">Young leaves</tissue>
    </source>
</reference>
<dbReference type="Proteomes" id="UP001371456">
    <property type="component" value="Unassembled WGS sequence"/>
</dbReference>
<proteinExistence type="predicted"/>
<evidence type="ECO:0000313" key="2">
    <source>
        <dbReference type="Proteomes" id="UP001371456"/>
    </source>
</evidence>
<name>A0AAN8TZH9_SOLBU</name>
<keyword evidence="2" id="KW-1185">Reference proteome</keyword>
<accession>A0AAN8TZH9</accession>
<dbReference type="EMBL" id="JBANQN010000003">
    <property type="protein sequence ID" value="KAK6793538.1"/>
    <property type="molecule type" value="Genomic_DNA"/>
</dbReference>
<sequence length="72" mass="8239">MILRTTSGPRKLINLFFAIVKIPQHGEKASTIQKYFSSCGFNYNFEKHIKRALAVSMEKTVEFQNLVTCSIL</sequence>
<evidence type="ECO:0000313" key="1">
    <source>
        <dbReference type="EMBL" id="KAK6793538.1"/>
    </source>
</evidence>
<gene>
    <name evidence="1" type="ORF">RDI58_006991</name>
</gene>
<protein>
    <submittedName>
        <fullName evidence="1">Uncharacterized protein</fullName>
    </submittedName>
</protein>
<comment type="caution">
    <text evidence="1">The sequence shown here is derived from an EMBL/GenBank/DDBJ whole genome shotgun (WGS) entry which is preliminary data.</text>
</comment>
<dbReference type="AlphaFoldDB" id="A0AAN8TZH9"/>
<organism evidence="1 2">
    <name type="scientific">Solanum bulbocastanum</name>
    <name type="common">Wild potato</name>
    <dbReference type="NCBI Taxonomy" id="147425"/>
    <lineage>
        <taxon>Eukaryota</taxon>
        <taxon>Viridiplantae</taxon>
        <taxon>Streptophyta</taxon>
        <taxon>Embryophyta</taxon>
        <taxon>Tracheophyta</taxon>
        <taxon>Spermatophyta</taxon>
        <taxon>Magnoliopsida</taxon>
        <taxon>eudicotyledons</taxon>
        <taxon>Gunneridae</taxon>
        <taxon>Pentapetalae</taxon>
        <taxon>asterids</taxon>
        <taxon>lamiids</taxon>
        <taxon>Solanales</taxon>
        <taxon>Solanaceae</taxon>
        <taxon>Solanoideae</taxon>
        <taxon>Solaneae</taxon>
        <taxon>Solanum</taxon>
    </lineage>
</organism>